<evidence type="ECO:0008006" key="4">
    <source>
        <dbReference type="Google" id="ProtNLM"/>
    </source>
</evidence>
<dbReference type="EMBL" id="VEVO01000003">
    <property type="protein sequence ID" value="KAF0044157.1"/>
    <property type="molecule type" value="Genomic_DNA"/>
</dbReference>
<proteinExistence type="inferred from homology"/>
<dbReference type="Proteomes" id="UP000438429">
    <property type="component" value="Unassembled WGS sequence"/>
</dbReference>
<protein>
    <recommendedName>
        <fullName evidence="4">Protein FAM98B</fullName>
    </recommendedName>
</protein>
<dbReference type="Pfam" id="PF10239">
    <property type="entry name" value="DUF2465"/>
    <property type="match status" value="1"/>
</dbReference>
<evidence type="ECO:0000313" key="2">
    <source>
        <dbReference type="EMBL" id="KAF0044157.1"/>
    </source>
</evidence>
<dbReference type="PANTHER" id="PTHR31353">
    <property type="entry name" value="FAM98"/>
    <property type="match status" value="1"/>
</dbReference>
<comment type="similarity">
    <text evidence="1">Belongs to the FAM98 family.</text>
</comment>
<evidence type="ECO:0000313" key="3">
    <source>
        <dbReference type="Proteomes" id="UP000438429"/>
    </source>
</evidence>
<comment type="caution">
    <text evidence="2">The sequence shown here is derived from an EMBL/GenBank/DDBJ whole genome shotgun (WGS) entry which is preliminary data.</text>
</comment>
<sequence>MLAWLLSYDGPLLEEKALLRAAEGGLSSEDYVDLCRWLSSRLKPLCDLEESITSGPDDTDGLQVEMSGLLKELHCPHEEAVAGILKGGVQNTKDHLKFVEKVLDDLPNASAGDPVLKKPLSGEQWEKLHNINTTLSSEYECRRRMLIKRLDVTVQSFGWSDRAKACSYDTV</sequence>
<dbReference type="PANTHER" id="PTHR31353:SF11">
    <property type="entry name" value="PROTEIN FAM98B"/>
    <property type="match status" value="1"/>
</dbReference>
<dbReference type="InterPro" id="IPR018797">
    <property type="entry name" value="FAM98"/>
</dbReference>
<name>A0A6A4TCE8_SCOMX</name>
<gene>
    <name evidence="2" type="ORF">F2P81_003315</name>
</gene>
<dbReference type="AlphaFoldDB" id="A0A6A4TCE8"/>
<reference evidence="2 3" key="1">
    <citation type="submission" date="2019-06" db="EMBL/GenBank/DDBJ databases">
        <title>Draft genomes of female and male turbot (Scophthalmus maximus).</title>
        <authorList>
            <person name="Xu H."/>
            <person name="Xu X.-W."/>
            <person name="Shao C."/>
            <person name="Chen S."/>
        </authorList>
    </citation>
    <scope>NUCLEOTIDE SEQUENCE [LARGE SCALE GENOMIC DNA]</scope>
    <source>
        <strain evidence="2">Ysfricsl-2016a</strain>
        <tissue evidence="2">Blood</tissue>
    </source>
</reference>
<organism evidence="2 3">
    <name type="scientific">Scophthalmus maximus</name>
    <name type="common">Turbot</name>
    <name type="synonym">Psetta maxima</name>
    <dbReference type="NCBI Taxonomy" id="52904"/>
    <lineage>
        <taxon>Eukaryota</taxon>
        <taxon>Metazoa</taxon>
        <taxon>Chordata</taxon>
        <taxon>Craniata</taxon>
        <taxon>Vertebrata</taxon>
        <taxon>Euteleostomi</taxon>
        <taxon>Actinopterygii</taxon>
        <taxon>Neopterygii</taxon>
        <taxon>Teleostei</taxon>
        <taxon>Neoteleostei</taxon>
        <taxon>Acanthomorphata</taxon>
        <taxon>Carangaria</taxon>
        <taxon>Pleuronectiformes</taxon>
        <taxon>Pleuronectoidei</taxon>
        <taxon>Scophthalmidae</taxon>
        <taxon>Scophthalmus</taxon>
    </lineage>
</organism>
<evidence type="ECO:0000256" key="1">
    <source>
        <dbReference type="ARBA" id="ARBA00007218"/>
    </source>
</evidence>
<dbReference type="GO" id="GO:0072669">
    <property type="term" value="C:tRNA-splicing ligase complex"/>
    <property type="evidence" value="ECO:0007669"/>
    <property type="project" value="TreeGrafter"/>
</dbReference>
<accession>A0A6A4TCE8</accession>